<dbReference type="PROSITE" id="PS01229">
    <property type="entry name" value="COF_2"/>
    <property type="match status" value="1"/>
</dbReference>
<dbReference type="OrthoDB" id="3180855at2"/>
<dbReference type="GO" id="GO:0000287">
    <property type="term" value="F:magnesium ion binding"/>
    <property type="evidence" value="ECO:0007669"/>
    <property type="project" value="TreeGrafter"/>
</dbReference>
<dbReference type="Pfam" id="PF08282">
    <property type="entry name" value="Hydrolase_3"/>
    <property type="match status" value="2"/>
</dbReference>
<dbReference type="Gene3D" id="3.40.50.1000">
    <property type="entry name" value="HAD superfamily/HAD-like"/>
    <property type="match status" value="1"/>
</dbReference>
<dbReference type="SUPFAM" id="SSF56784">
    <property type="entry name" value="HAD-like"/>
    <property type="match status" value="1"/>
</dbReference>
<proteinExistence type="predicted"/>
<dbReference type="AlphaFoldDB" id="A0A4P6F2F2"/>
<dbReference type="PANTHER" id="PTHR10000:SF8">
    <property type="entry name" value="HAD SUPERFAMILY HYDROLASE-LIKE, TYPE 3"/>
    <property type="match status" value="1"/>
</dbReference>
<dbReference type="PANTHER" id="PTHR10000">
    <property type="entry name" value="PHOSPHOSERINE PHOSPHATASE"/>
    <property type="match status" value="1"/>
</dbReference>
<dbReference type="InterPro" id="IPR036412">
    <property type="entry name" value="HAD-like_sf"/>
</dbReference>
<protein>
    <submittedName>
        <fullName evidence="1">HAD family phosphatase</fullName>
    </submittedName>
</protein>
<evidence type="ECO:0000313" key="2">
    <source>
        <dbReference type="Proteomes" id="UP000292118"/>
    </source>
</evidence>
<dbReference type="EMBL" id="CP035493">
    <property type="protein sequence ID" value="QAY69396.1"/>
    <property type="molecule type" value="Genomic_DNA"/>
</dbReference>
<dbReference type="InterPro" id="IPR023214">
    <property type="entry name" value="HAD_sf"/>
</dbReference>
<dbReference type="RefSeq" id="WP_129186796.1">
    <property type="nucleotide sequence ID" value="NZ_CP035493.1"/>
</dbReference>
<gene>
    <name evidence="1" type="ORF">ET471_04520</name>
</gene>
<dbReference type="KEGG" id="xya:ET471_04520"/>
<sequence>MTDPSVPTPWLVALDIDGTLLHFDDTLSDAVRFAVADVVAAGHHVVLASGRSLVSMIPVAARLGIADGWMVCSNGAVTVRHDDDAPTGWTIEAMVTFDPEPALRRLAERMPRARFAVEDVGVGFRLTELFPEGELDGDHTVVGLEDLWSGDVTRVVVRAPEATNEEFHASVAELGLADVTYAVGWSAWMDIAPLGVTKAAALEKVRAALGVPPERTLAIGDGHNDVEMLRWAARGVAMGDADDLVRAAASESTATITEDGAALTLRTLL</sequence>
<name>A0A4P6F2F2_9MICO</name>
<dbReference type="Proteomes" id="UP000292118">
    <property type="component" value="Chromosome"/>
</dbReference>
<accession>A0A4P6F2F2</accession>
<evidence type="ECO:0000313" key="1">
    <source>
        <dbReference type="EMBL" id="QAY69396.1"/>
    </source>
</evidence>
<reference evidence="1 2" key="1">
    <citation type="submission" date="2019-01" db="EMBL/GenBank/DDBJ databases">
        <title>Genome sequencing of strain FW10M-9.</title>
        <authorList>
            <person name="Heo J."/>
            <person name="Kim S.-J."/>
            <person name="Kim J.-S."/>
            <person name="Hong S.-B."/>
            <person name="Kwon S.-W."/>
        </authorList>
    </citation>
    <scope>NUCLEOTIDE SEQUENCE [LARGE SCALE GENOMIC DNA]</scope>
    <source>
        <strain evidence="1 2">FW10M-9</strain>
    </source>
</reference>
<keyword evidence="2" id="KW-1185">Reference proteome</keyword>
<dbReference type="GO" id="GO:0005829">
    <property type="term" value="C:cytosol"/>
    <property type="evidence" value="ECO:0007669"/>
    <property type="project" value="TreeGrafter"/>
</dbReference>
<dbReference type="GO" id="GO:0016791">
    <property type="term" value="F:phosphatase activity"/>
    <property type="evidence" value="ECO:0007669"/>
    <property type="project" value="TreeGrafter"/>
</dbReference>
<dbReference type="Gene3D" id="3.30.1240.10">
    <property type="match status" value="1"/>
</dbReference>
<organism evidence="1 2">
    <name type="scientific">Xylanimonas protaetiae</name>
    <dbReference type="NCBI Taxonomy" id="2509457"/>
    <lineage>
        <taxon>Bacteria</taxon>
        <taxon>Bacillati</taxon>
        <taxon>Actinomycetota</taxon>
        <taxon>Actinomycetes</taxon>
        <taxon>Micrococcales</taxon>
        <taxon>Promicromonosporaceae</taxon>
        <taxon>Xylanimonas</taxon>
    </lineage>
</organism>